<keyword evidence="2" id="KW-1185">Reference proteome</keyword>
<dbReference type="RefSeq" id="WP_021686425.1">
    <property type="nucleotide sequence ID" value="NZ_KI260556.1"/>
</dbReference>
<reference evidence="1 2" key="1">
    <citation type="submission" date="2013-08" db="EMBL/GenBank/DDBJ databases">
        <authorList>
            <person name="Weinstock G."/>
            <person name="Sodergren E."/>
            <person name="Wylie T."/>
            <person name="Fulton L."/>
            <person name="Fulton R."/>
            <person name="Fronick C."/>
            <person name="O'Laughlin M."/>
            <person name="Godfrey J."/>
            <person name="Miner T."/>
            <person name="Herter B."/>
            <person name="Appelbaum E."/>
            <person name="Cordes M."/>
            <person name="Lek S."/>
            <person name="Wollam A."/>
            <person name="Pepin K.H."/>
            <person name="Palsikar V.B."/>
            <person name="Mitreva M."/>
            <person name="Wilson R.K."/>
        </authorList>
    </citation>
    <scope>NUCLEOTIDE SEQUENCE [LARGE SCALE GENOMIC DNA]</scope>
    <source>
        <strain evidence="1 2">ATCC 700332</strain>
    </source>
</reference>
<dbReference type="Proteomes" id="UP000016649">
    <property type="component" value="Unassembled WGS sequence"/>
</dbReference>
<dbReference type="EMBL" id="AWVH01000013">
    <property type="protein sequence ID" value="ERJ93856.1"/>
    <property type="molecule type" value="Genomic_DNA"/>
</dbReference>
<evidence type="ECO:0000313" key="1">
    <source>
        <dbReference type="EMBL" id="ERJ93856.1"/>
    </source>
</evidence>
<comment type="caution">
    <text evidence="1">The sequence shown here is derived from an EMBL/GenBank/DDBJ whole genome shotgun (WGS) entry which is preliminary data.</text>
</comment>
<name>A0ABN0P0E5_TRELE</name>
<evidence type="ECO:0000313" key="2">
    <source>
        <dbReference type="Proteomes" id="UP000016649"/>
    </source>
</evidence>
<sequence>MPQISLYVTQPDLAKIENAAAKEKKSISKWVVTKIFEYLEPSYPAGYEKLAGCIRDENFRRPDQSDFSKDAYREMI</sequence>
<accession>A0ABN0P0E5</accession>
<organism evidence="1 2">
    <name type="scientific">Treponema lecithinolyticum ATCC 700332</name>
    <dbReference type="NCBI Taxonomy" id="1321815"/>
    <lineage>
        <taxon>Bacteria</taxon>
        <taxon>Pseudomonadati</taxon>
        <taxon>Spirochaetota</taxon>
        <taxon>Spirochaetia</taxon>
        <taxon>Spirochaetales</taxon>
        <taxon>Treponemataceae</taxon>
        <taxon>Treponema</taxon>
    </lineage>
</organism>
<gene>
    <name evidence="1" type="ORF">HMPREF9193_00577</name>
</gene>
<protein>
    <submittedName>
        <fullName evidence="1">Toxin-antitoxin system, antitoxin component, ribbon-helix-helix domain protein</fullName>
    </submittedName>
</protein>
<proteinExistence type="predicted"/>